<organism evidence="5 6">
    <name type="scientific">Phlebotomus papatasi</name>
    <name type="common">Sandfly</name>
    <dbReference type="NCBI Taxonomy" id="29031"/>
    <lineage>
        <taxon>Eukaryota</taxon>
        <taxon>Metazoa</taxon>
        <taxon>Ecdysozoa</taxon>
        <taxon>Arthropoda</taxon>
        <taxon>Hexapoda</taxon>
        <taxon>Insecta</taxon>
        <taxon>Pterygota</taxon>
        <taxon>Neoptera</taxon>
        <taxon>Endopterygota</taxon>
        <taxon>Diptera</taxon>
        <taxon>Nematocera</taxon>
        <taxon>Psychodoidea</taxon>
        <taxon>Psychodidae</taxon>
        <taxon>Phlebotomus</taxon>
        <taxon>Phlebotomus</taxon>
    </lineage>
</organism>
<reference evidence="5" key="1">
    <citation type="submission" date="2022-08" db="UniProtKB">
        <authorList>
            <consortium name="EnsemblMetazoa"/>
        </authorList>
    </citation>
    <scope>IDENTIFICATION</scope>
    <source>
        <strain evidence="5">Israel</strain>
    </source>
</reference>
<dbReference type="Pfam" id="PF21788">
    <property type="entry name" value="TNP-like_GBD"/>
    <property type="match status" value="1"/>
</dbReference>
<feature type="domain" description="Transposable element P transposase-like RNase H C-terminal" evidence="4">
    <location>
        <begin position="597"/>
        <end position="624"/>
    </location>
</feature>
<sequence length="749" mass="85363">VTGTTSLCGCSIDLTRFSFLLDCASSKAPASTTSHCGCSTDVTGTASLCGCSIDLTRFSFLLDCASSKAPPAQRHTVAVPQMSLAQRHSVAAPLTSPDSASFSIVHPPKLPPAQRHTVAVPHISPDSASFSIVQPPMISPPPSVTLQQHTGMHNCSSFWFHHLDEYKKHFGIMKEEIENLRKENDRLRQENSYLQRCLEENTADLEEARAIENLLKSVFTENQLDLILKRKERVRWKPEEIQVAFAIRYLSKRCYNFLREKLNFPLPCQTSLQNWSQKFNIKRGVFESVLDIMKVSALATTDRDKICVLSFDEVHIKKSYEYVKDKDELWGPYKQMQVVMVRGLFSPWKQVIYAEFNQKMTTKILFDLIERLHKNDFHVRAVVSDCGGSNQGLWSKLNISDDEPFFAHPCDNGKNIYVFADAPHLLKLTRNWLLDTGFLLDGNIKITQKPLERLLDIPKRYIREFNSLNISRKHLDCKGVQRQNVPLATELLSRTTALQLKRHLTDDSEAQALSDFLMDINNYFDIFNVYCIKNETHNNLDKPYGLYISEQDKVLNKVKRTMSNMLCIGKNTPQVFQRAMIRSEMKEEHEAQFIMTHRVNQDALESFFSVFRKTGGMYDHPTCIEALDRVKLITLGKITVLSRNTNFLHVTETENSSLISEVFKKADVEVPDDSQNVKKAELPWETKTLSTLTADTNEKNKPPTPTITDDTISMERDALENLALDFGSSNWVRGIDGTAEKIYLIVCKK</sequence>
<proteinExistence type="predicted"/>
<dbReference type="InterPro" id="IPR048365">
    <property type="entry name" value="TNP-like_RNaseH_N"/>
</dbReference>
<accession>A0A1B0DFY7</accession>
<feature type="domain" description="THAP9-like helix-turn-helix" evidence="1">
    <location>
        <begin position="210"/>
        <end position="275"/>
    </location>
</feature>
<dbReference type="VEuPathDB" id="VectorBase:PPAPM1_001564"/>
<dbReference type="Pfam" id="PF21789">
    <property type="entry name" value="TNP-like_RNaseH_C"/>
    <property type="match status" value="1"/>
</dbReference>
<dbReference type="InterPro" id="IPR021896">
    <property type="entry name" value="THAP9-like_HTH"/>
</dbReference>
<keyword evidence="6" id="KW-1185">Reference proteome</keyword>
<name>A0A1B0DFY7_PHLPP</name>
<evidence type="ECO:0000313" key="5">
    <source>
        <dbReference type="EnsemblMetazoa" id="PPAI006948-PA"/>
    </source>
</evidence>
<feature type="domain" description="Transposable element P transposase-like GTP-binding insertion" evidence="3">
    <location>
        <begin position="424"/>
        <end position="532"/>
    </location>
</feature>
<evidence type="ECO:0000259" key="2">
    <source>
        <dbReference type="Pfam" id="PF21787"/>
    </source>
</evidence>
<evidence type="ECO:0000313" key="6">
    <source>
        <dbReference type="Proteomes" id="UP000092462"/>
    </source>
</evidence>
<feature type="domain" description="Transposable element P transposase-like RNase H" evidence="2">
    <location>
        <begin position="282"/>
        <end position="397"/>
    </location>
</feature>
<dbReference type="EMBL" id="AJVK01059126">
    <property type="status" value="NOT_ANNOTATED_CDS"/>
    <property type="molecule type" value="Genomic_DNA"/>
</dbReference>
<evidence type="ECO:0000259" key="4">
    <source>
        <dbReference type="Pfam" id="PF21789"/>
    </source>
</evidence>
<protein>
    <recommendedName>
        <fullName evidence="7">Transposable element P transposase</fullName>
    </recommendedName>
</protein>
<dbReference type="VEuPathDB" id="VectorBase:PPAI006948"/>
<dbReference type="InterPro" id="IPR048366">
    <property type="entry name" value="TNP-like_GBD"/>
</dbReference>
<evidence type="ECO:0008006" key="7">
    <source>
        <dbReference type="Google" id="ProtNLM"/>
    </source>
</evidence>
<dbReference type="Pfam" id="PF21787">
    <property type="entry name" value="TNP-like_RNaseH_N"/>
    <property type="match status" value="1"/>
</dbReference>
<dbReference type="EnsemblMetazoa" id="PPAI006948-RA">
    <property type="protein sequence ID" value="PPAI006948-PA"/>
    <property type="gene ID" value="PPAI006948"/>
</dbReference>
<dbReference type="InterPro" id="IPR048367">
    <property type="entry name" value="TNP-like_RNaseH_C"/>
</dbReference>
<evidence type="ECO:0000259" key="1">
    <source>
        <dbReference type="Pfam" id="PF12017"/>
    </source>
</evidence>
<dbReference type="AlphaFoldDB" id="A0A1B0DFY7"/>
<dbReference type="Proteomes" id="UP000092462">
    <property type="component" value="Unassembled WGS sequence"/>
</dbReference>
<dbReference type="Pfam" id="PF12017">
    <property type="entry name" value="Tnp_P_element"/>
    <property type="match status" value="1"/>
</dbReference>
<evidence type="ECO:0000259" key="3">
    <source>
        <dbReference type="Pfam" id="PF21788"/>
    </source>
</evidence>